<keyword evidence="3" id="KW-1185">Reference proteome</keyword>
<dbReference type="Proteomes" id="UP000636793">
    <property type="component" value="Unassembled WGS sequence"/>
</dbReference>
<dbReference type="GO" id="GO:0000156">
    <property type="term" value="F:phosphorelay response regulator activity"/>
    <property type="evidence" value="ECO:0007669"/>
    <property type="project" value="InterPro"/>
</dbReference>
<dbReference type="SMART" id="SM00850">
    <property type="entry name" value="LytTR"/>
    <property type="match status" value="1"/>
</dbReference>
<dbReference type="PANTHER" id="PTHR37299:SF1">
    <property type="entry name" value="STAGE 0 SPORULATION PROTEIN A HOMOLOG"/>
    <property type="match status" value="1"/>
</dbReference>
<feature type="domain" description="HTH LytTR-type" evidence="1">
    <location>
        <begin position="360"/>
        <end position="468"/>
    </location>
</feature>
<dbReference type="PROSITE" id="PS50930">
    <property type="entry name" value="HTH_LYTTR"/>
    <property type="match status" value="1"/>
</dbReference>
<dbReference type="RefSeq" id="WP_229749718.1">
    <property type="nucleotide sequence ID" value="NZ_BMHI01000004.1"/>
</dbReference>
<name>A0A916WWD2_9MICO</name>
<evidence type="ECO:0000259" key="1">
    <source>
        <dbReference type="PROSITE" id="PS50930"/>
    </source>
</evidence>
<dbReference type="PANTHER" id="PTHR37299">
    <property type="entry name" value="TRANSCRIPTIONAL REGULATOR-RELATED"/>
    <property type="match status" value="1"/>
</dbReference>
<reference evidence="2" key="2">
    <citation type="submission" date="2020-09" db="EMBL/GenBank/DDBJ databases">
        <authorList>
            <person name="Sun Q."/>
            <person name="Zhou Y."/>
        </authorList>
    </citation>
    <scope>NUCLEOTIDE SEQUENCE</scope>
    <source>
        <strain evidence="2">CGMCC 1.15085</strain>
    </source>
</reference>
<dbReference type="InterPro" id="IPR007492">
    <property type="entry name" value="LytTR_DNA-bd_dom"/>
</dbReference>
<dbReference type="InterPro" id="IPR046947">
    <property type="entry name" value="LytR-like"/>
</dbReference>
<dbReference type="InterPro" id="IPR029016">
    <property type="entry name" value="GAF-like_dom_sf"/>
</dbReference>
<sequence length="468" mass="51025">MTITYQRDRLAPRMGAREEVYGAWERFVKGENDIRGIRPEIAISWQRSRDQYGVDPFLPEAPTAVSQVVHSFDQDVAFTELGFRAAAMAHEISKVGGIVVVADAGGRVLAAWGDKETRAVATEGGLAPWYCWSEGAMGTNGMGTALAARHAVMIRQSEHWCQSFHDWSCGGVAIRDVVTKEPIAVLNISCWRHELPHTARAWLDKVAAHTQHSLRGRAHNSGAQLLAAYTNARGRTKEPLVAVDTAGAVVIADDAASVILGVPANMPATDAAVRWTPQLPSFLHAARYATKQAESAPDWSGTTHIQTTLSDERSSIGIEPVFAHGSLIGHLIAFGAFAGEQFQQQAEEGGVLRSEARRVVALREENRMVLFAASEVSVAVADSTGVWLVSDDGRLRSAQSTLDGLENDLSDTGSFLRVHRQYLVNLSRVREVERGEKGELIVVMSDPDRTVVPVSRRNARAVRRALRI</sequence>
<dbReference type="Gene3D" id="2.40.50.1020">
    <property type="entry name" value="LytTr DNA-binding domain"/>
    <property type="match status" value="1"/>
</dbReference>
<protein>
    <submittedName>
        <fullName evidence="2">Fis family transcriptional regulator</fullName>
    </submittedName>
</protein>
<proteinExistence type="predicted"/>
<reference evidence="2" key="1">
    <citation type="journal article" date="2014" name="Int. J. Syst. Evol. Microbiol.">
        <title>Complete genome sequence of Corynebacterium casei LMG S-19264T (=DSM 44701T), isolated from a smear-ripened cheese.</title>
        <authorList>
            <consortium name="US DOE Joint Genome Institute (JGI-PGF)"/>
            <person name="Walter F."/>
            <person name="Albersmeier A."/>
            <person name="Kalinowski J."/>
            <person name="Ruckert C."/>
        </authorList>
    </citation>
    <scope>NUCLEOTIDE SEQUENCE</scope>
    <source>
        <strain evidence="2">CGMCC 1.15085</strain>
    </source>
</reference>
<dbReference type="EMBL" id="BMHI01000004">
    <property type="protein sequence ID" value="GGB35053.1"/>
    <property type="molecule type" value="Genomic_DNA"/>
</dbReference>
<dbReference type="AlphaFoldDB" id="A0A916WWD2"/>
<gene>
    <name evidence="2" type="ORF">GCM10011492_27140</name>
</gene>
<dbReference type="GO" id="GO:0003677">
    <property type="term" value="F:DNA binding"/>
    <property type="evidence" value="ECO:0007669"/>
    <property type="project" value="InterPro"/>
</dbReference>
<comment type="caution">
    <text evidence="2">The sequence shown here is derived from an EMBL/GenBank/DDBJ whole genome shotgun (WGS) entry which is preliminary data.</text>
</comment>
<dbReference type="Gene3D" id="3.30.450.40">
    <property type="match status" value="1"/>
</dbReference>
<accession>A0A916WWD2</accession>
<evidence type="ECO:0000313" key="3">
    <source>
        <dbReference type="Proteomes" id="UP000636793"/>
    </source>
</evidence>
<evidence type="ECO:0000313" key="2">
    <source>
        <dbReference type="EMBL" id="GGB35053.1"/>
    </source>
</evidence>
<dbReference type="Pfam" id="PF04397">
    <property type="entry name" value="LytTR"/>
    <property type="match status" value="1"/>
</dbReference>
<organism evidence="2 3">
    <name type="scientific">Flexivirga endophytica</name>
    <dbReference type="NCBI Taxonomy" id="1849103"/>
    <lineage>
        <taxon>Bacteria</taxon>
        <taxon>Bacillati</taxon>
        <taxon>Actinomycetota</taxon>
        <taxon>Actinomycetes</taxon>
        <taxon>Micrococcales</taxon>
        <taxon>Dermacoccaceae</taxon>
        <taxon>Flexivirga</taxon>
    </lineage>
</organism>